<dbReference type="PRINTS" id="PR00550">
    <property type="entry name" value="HYPRGLYCEMIC"/>
</dbReference>
<dbReference type="AlphaFoldDB" id="A0A553PAV1"/>
<organism evidence="9 10">
    <name type="scientific">Tigriopus californicus</name>
    <name type="common">Marine copepod</name>
    <dbReference type="NCBI Taxonomy" id="6832"/>
    <lineage>
        <taxon>Eukaryota</taxon>
        <taxon>Metazoa</taxon>
        <taxon>Ecdysozoa</taxon>
        <taxon>Arthropoda</taxon>
        <taxon>Crustacea</taxon>
        <taxon>Multicrustacea</taxon>
        <taxon>Hexanauplia</taxon>
        <taxon>Copepoda</taxon>
        <taxon>Harpacticoida</taxon>
        <taxon>Harpacticidae</taxon>
        <taxon>Tigriopus</taxon>
    </lineage>
</organism>
<reference evidence="9 10" key="1">
    <citation type="journal article" date="2018" name="Nat. Ecol. Evol.">
        <title>Genomic signatures of mitonuclear coevolution across populations of Tigriopus californicus.</title>
        <authorList>
            <person name="Barreto F.S."/>
            <person name="Watson E.T."/>
            <person name="Lima T.G."/>
            <person name="Willett C.S."/>
            <person name="Edmands S."/>
            <person name="Li W."/>
            <person name="Burton R.S."/>
        </authorList>
    </citation>
    <scope>NUCLEOTIDE SEQUENCE [LARGE SCALE GENOMIC DNA]</scope>
    <source>
        <strain evidence="9 10">San Diego</strain>
    </source>
</reference>
<feature type="signal peptide" evidence="8">
    <location>
        <begin position="1"/>
        <end position="36"/>
    </location>
</feature>
<dbReference type="PANTHER" id="PTHR35981">
    <property type="entry name" value="ION TRANSPORT PEPTIDE, ISOFORM C"/>
    <property type="match status" value="1"/>
</dbReference>
<keyword evidence="4" id="KW-0372">Hormone</keyword>
<dbReference type="SUPFAM" id="SSF81778">
    <property type="entry name" value="Crustacean CHH/MIH/GIH neurohormone"/>
    <property type="match status" value="2"/>
</dbReference>
<dbReference type="GO" id="GO:0007623">
    <property type="term" value="P:circadian rhythm"/>
    <property type="evidence" value="ECO:0007669"/>
    <property type="project" value="TreeGrafter"/>
</dbReference>
<dbReference type="InterPro" id="IPR001166">
    <property type="entry name" value="Hyperglycemic"/>
</dbReference>
<dbReference type="Pfam" id="PF01147">
    <property type="entry name" value="Crust_neurohorm"/>
    <property type="match status" value="2"/>
</dbReference>
<evidence type="ECO:0000313" key="9">
    <source>
        <dbReference type="EMBL" id="TRY74810.1"/>
    </source>
</evidence>
<evidence type="ECO:0000256" key="2">
    <source>
        <dbReference type="ARBA" id="ARBA00005447"/>
    </source>
</evidence>
<feature type="chain" id="PRO_5022151076" description="Ion transport peptide-like protein" evidence="8">
    <location>
        <begin position="37"/>
        <end position="342"/>
    </location>
</feature>
<comment type="caution">
    <text evidence="9">The sequence shown here is derived from an EMBL/GenBank/DDBJ whole genome shotgun (WGS) entry which is preliminary data.</text>
</comment>
<dbReference type="InterPro" id="IPR035957">
    <property type="entry name" value="Crust_neurohorm_sf"/>
</dbReference>
<evidence type="ECO:0000256" key="6">
    <source>
        <dbReference type="ARBA" id="ARBA00023320"/>
    </source>
</evidence>
<evidence type="ECO:0000313" key="10">
    <source>
        <dbReference type="Proteomes" id="UP000318571"/>
    </source>
</evidence>
<comment type="subcellular location">
    <subcellularLocation>
        <location evidence="1">Secreted</location>
    </subcellularLocation>
</comment>
<evidence type="ECO:0000256" key="4">
    <source>
        <dbReference type="ARBA" id="ARBA00022702"/>
    </source>
</evidence>
<keyword evidence="5 7" id="KW-1015">Disulfide bond</keyword>
<dbReference type="PANTHER" id="PTHR35981:SF2">
    <property type="entry name" value="ION TRANSPORT PEPTIDE, ISOFORM C"/>
    <property type="match status" value="1"/>
</dbReference>
<protein>
    <recommendedName>
        <fullName evidence="11">Ion transport peptide-like protein</fullName>
    </recommendedName>
</protein>
<comment type="similarity">
    <text evidence="2">Belongs to the arthropod CHH/MIH/GIH/VIH hormone family.</text>
</comment>
<evidence type="ECO:0000256" key="5">
    <source>
        <dbReference type="ARBA" id="ARBA00023157"/>
    </source>
</evidence>
<feature type="disulfide bond" evidence="7">
    <location>
        <begin position="270"/>
        <end position="306"/>
    </location>
</feature>
<keyword evidence="6" id="KW-0527">Neuropeptide</keyword>
<dbReference type="Proteomes" id="UP000318571">
    <property type="component" value="Chromosome 2"/>
</dbReference>
<evidence type="ECO:0000256" key="3">
    <source>
        <dbReference type="ARBA" id="ARBA00022525"/>
    </source>
</evidence>
<feature type="disulfide bond" evidence="7">
    <location>
        <begin position="289"/>
        <end position="315"/>
    </location>
</feature>
<keyword evidence="3" id="KW-0964">Secreted</keyword>
<feature type="disulfide bond" evidence="7">
    <location>
        <begin position="286"/>
        <end position="302"/>
    </location>
</feature>
<dbReference type="PROSITE" id="PS01250">
    <property type="entry name" value="CHH_MIH_GIH"/>
    <property type="match status" value="2"/>
</dbReference>
<dbReference type="EMBL" id="VCGU01000005">
    <property type="protein sequence ID" value="TRY74810.1"/>
    <property type="molecule type" value="Genomic_DNA"/>
</dbReference>
<dbReference type="InterPro" id="IPR018251">
    <property type="entry name" value="Crust_neurhormone_CS"/>
</dbReference>
<dbReference type="InterPro" id="IPR031098">
    <property type="entry name" value="Crust_neurohorm"/>
</dbReference>
<sequence>MSYHCRLISPPFSSPTSLAILALKIFLMANLMPAQAGLMSSNSPFRFRFNGDSLGGLSPFKRDNAPRGDADALELQKAVYNPSSQMLKRDYETLQCRGMYDLSIFTKLNRICEDCFNLYHDAEIHELCRSECFSSFAFRTCLQSLLMEEESDFYLELVDILYHGLPSNRLRFRWHHISPSKLAFLLFQFQIMADLIQAKSTLMTASSPSRFRLDGYGDHGGAQPTMGTFTATLKRDSPSTTEGRADALQLENLRHTLGQPHKRDYEALECRGMYDHGIFTKLNRICDDCYNLYKDVEVHHYCRSDCFSTSTFRQCLQSLLLDQESDVYLELVEIIGKKRKKR</sequence>
<proteinExistence type="inferred from homology"/>
<evidence type="ECO:0000256" key="1">
    <source>
        <dbReference type="ARBA" id="ARBA00004613"/>
    </source>
</evidence>
<keyword evidence="8" id="KW-0732">Signal</keyword>
<name>A0A553PAV1_TIGCA</name>
<dbReference type="Gene3D" id="1.10.2010.10">
    <property type="entry name" value="Crustacean CHH/MIH/GIH neurohormone"/>
    <property type="match status" value="2"/>
</dbReference>
<gene>
    <name evidence="9" type="ORF">TCAL_04592</name>
</gene>
<dbReference type="GO" id="GO:0005576">
    <property type="term" value="C:extracellular region"/>
    <property type="evidence" value="ECO:0007669"/>
    <property type="project" value="UniProtKB-SubCell"/>
</dbReference>
<dbReference type="GO" id="GO:0007218">
    <property type="term" value="P:neuropeptide signaling pathway"/>
    <property type="evidence" value="ECO:0007669"/>
    <property type="project" value="UniProtKB-KW"/>
</dbReference>
<accession>A0A553PAV1</accession>
<evidence type="ECO:0000256" key="8">
    <source>
        <dbReference type="SAM" id="SignalP"/>
    </source>
</evidence>
<dbReference type="GO" id="GO:0005184">
    <property type="term" value="F:neuropeptide hormone activity"/>
    <property type="evidence" value="ECO:0007669"/>
    <property type="project" value="InterPro"/>
</dbReference>
<evidence type="ECO:0000256" key="7">
    <source>
        <dbReference type="PIRSR" id="PIRSR631098-51"/>
    </source>
</evidence>
<keyword evidence="10" id="KW-1185">Reference proteome</keyword>
<evidence type="ECO:0008006" key="11">
    <source>
        <dbReference type="Google" id="ProtNLM"/>
    </source>
</evidence>